<comment type="caution">
    <text evidence="2">The sequence shown here is derived from an EMBL/GenBank/DDBJ whole genome shotgun (WGS) entry which is preliminary data.</text>
</comment>
<protein>
    <submittedName>
        <fullName evidence="2">Uncharacterized protein</fullName>
    </submittedName>
</protein>
<feature type="coiled-coil region" evidence="1">
    <location>
        <begin position="23"/>
        <end position="50"/>
    </location>
</feature>
<keyword evidence="1" id="KW-0175">Coiled coil</keyword>
<proteinExistence type="predicted"/>
<evidence type="ECO:0000313" key="2">
    <source>
        <dbReference type="EMBL" id="MFL9465848.1"/>
    </source>
</evidence>
<dbReference type="RefSeq" id="WP_202048755.1">
    <property type="nucleotide sequence ID" value="NZ_JBFQGM010000019.1"/>
</dbReference>
<dbReference type="Proteomes" id="UP001628874">
    <property type="component" value="Unassembled WGS sequence"/>
</dbReference>
<sequence>MNITNDARMQWLYRSLNQRRRPEDVADNILELLQNQLNQAEQSSLQKAAKGSLRQHFFGYTSMLQDFAKPIGLQRQVNKAMELFTTAYPLDTEACDHPDAVEQFIRHISQEIHKSFGSNDFKADRLNRNERHECGMDISKRRYNKLFRHLARMEAKLHKLIYELKKLMFTKVGKSGLAHSLPWGDFSTDRDTACFIAYYTARCNLRSEFTIYGQQRPYDEIADVLFKRCRNSANTNWWAIAHVYPTQEVLAYLSDAQKGELLGRWYGILEEIARLLLDVWERSNINRSTMVVRRGNDSSTWNNTASAWNTARDNWMALLYAMGAEEILQTICFGKVLSLMAADVVAWHYSVGSGLDPDTFIWNELPLPWEILSGQQSCNLNLVESTCRKHNVDPVKKGWTVPRPSGKPVAFKATPELVHGVSVANPMLAEVLRNSGFFSGKTIKRDIPIGDEIHRSTLQKHHERLQDRSNKVE</sequence>
<evidence type="ECO:0000256" key="1">
    <source>
        <dbReference type="SAM" id="Coils"/>
    </source>
</evidence>
<name>A0ABW8WYI2_9CYAN</name>
<reference evidence="2 3" key="1">
    <citation type="submission" date="2024-07" db="EMBL/GenBank/DDBJ databases">
        <authorList>
            <person name="Tripathy S."/>
        </authorList>
    </citation>
    <scope>NUCLEOTIDE SEQUENCE [LARGE SCALE GENOMIC DNA]</scope>
    <source>
        <strain evidence="2 3">VB-61278_2</strain>
    </source>
</reference>
<accession>A0ABW8WYI2</accession>
<dbReference type="EMBL" id="JBFQGM010000019">
    <property type="protein sequence ID" value="MFL9465848.1"/>
    <property type="molecule type" value="Genomic_DNA"/>
</dbReference>
<gene>
    <name evidence="2" type="ORF">AB0759_35175</name>
</gene>
<keyword evidence="3" id="KW-1185">Reference proteome</keyword>
<organism evidence="2 3">
    <name type="scientific">Scytonema tolypothrichoides VB-61278_2</name>
    <dbReference type="NCBI Taxonomy" id="3232314"/>
    <lineage>
        <taxon>Bacteria</taxon>
        <taxon>Bacillati</taxon>
        <taxon>Cyanobacteriota</taxon>
        <taxon>Cyanophyceae</taxon>
        <taxon>Nostocales</taxon>
        <taxon>Scytonemataceae</taxon>
        <taxon>Scytonema</taxon>
    </lineage>
</organism>
<evidence type="ECO:0000313" key="3">
    <source>
        <dbReference type="Proteomes" id="UP001628874"/>
    </source>
</evidence>